<gene>
    <name evidence="3" type="ORF">ACTOB_006574</name>
</gene>
<feature type="transmembrane region" description="Helical" evidence="1">
    <location>
        <begin position="364"/>
        <end position="384"/>
    </location>
</feature>
<keyword evidence="2" id="KW-0732">Signal</keyword>
<evidence type="ECO:0000256" key="2">
    <source>
        <dbReference type="SAM" id="SignalP"/>
    </source>
</evidence>
<dbReference type="EMBL" id="CP126980">
    <property type="protein sequence ID" value="WIM94543.1"/>
    <property type="molecule type" value="Genomic_DNA"/>
</dbReference>
<proteinExistence type="predicted"/>
<keyword evidence="1" id="KW-1133">Transmembrane helix</keyword>
<dbReference type="Proteomes" id="UP001240150">
    <property type="component" value="Chromosome"/>
</dbReference>
<organism evidence="3 4">
    <name type="scientific">Actinoplanes oblitus</name>
    <dbReference type="NCBI Taxonomy" id="3040509"/>
    <lineage>
        <taxon>Bacteria</taxon>
        <taxon>Bacillati</taxon>
        <taxon>Actinomycetota</taxon>
        <taxon>Actinomycetes</taxon>
        <taxon>Micromonosporales</taxon>
        <taxon>Micromonosporaceae</taxon>
        <taxon>Actinoplanes</taxon>
    </lineage>
</organism>
<keyword evidence="1" id="KW-0812">Transmembrane</keyword>
<feature type="chain" id="PRO_5045426870" evidence="2">
    <location>
        <begin position="26"/>
        <end position="392"/>
    </location>
</feature>
<evidence type="ECO:0000256" key="1">
    <source>
        <dbReference type="SAM" id="Phobius"/>
    </source>
</evidence>
<keyword evidence="1" id="KW-0472">Membrane</keyword>
<accession>A0ABY8WDJ4</accession>
<keyword evidence="4" id="KW-1185">Reference proteome</keyword>
<reference evidence="3 4" key="1">
    <citation type="submission" date="2023-06" db="EMBL/GenBank/DDBJ databases">
        <authorList>
            <person name="Yushchuk O."/>
            <person name="Binda E."/>
            <person name="Ruckert-Reed C."/>
            <person name="Fedorenko V."/>
            <person name="Kalinowski J."/>
            <person name="Marinelli F."/>
        </authorList>
    </citation>
    <scope>NUCLEOTIDE SEQUENCE [LARGE SCALE GENOMIC DNA]</scope>
    <source>
        <strain evidence="3 4">NRRL 3884</strain>
    </source>
</reference>
<feature type="signal peptide" evidence="2">
    <location>
        <begin position="1"/>
        <end position="25"/>
    </location>
</feature>
<evidence type="ECO:0000313" key="3">
    <source>
        <dbReference type="EMBL" id="WIM94543.1"/>
    </source>
</evidence>
<dbReference type="RefSeq" id="WP_284915761.1">
    <property type="nucleotide sequence ID" value="NZ_CP126980.1"/>
</dbReference>
<name>A0ABY8WDJ4_9ACTN</name>
<protein>
    <submittedName>
        <fullName evidence="3">CinY protein</fullName>
    </submittedName>
</protein>
<evidence type="ECO:0000313" key="4">
    <source>
        <dbReference type="Proteomes" id="UP001240150"/>
    </source>
</evidence>
<sequence>MRWLRALTAAALASAVALAPAPAAASGTIEGRGQYREAAASGAIEGRGQYREAAAFGTIEGGGQHREHERITRAAIACRTGAGFRADCFAPRSTAQLAGHDRKFGAVGAPDSTEIADPAAHCDDADFLAGGYPRTRDQATAALLRCVAHLRRRFAEAVTSAGGVLDGDGRLAGAEVALDTDCELDPKSEPRAKCEALEAFGRALHGVQDFYAHSNWADDADPALPPGAGNPPGLNRPAPSPVLDLRGTGTPAVPGDLATGCFVLKDSVPGTGACAGRVTHAALNKDNGLVDPDTGGTTAPATRRGLVLTNFAKAVTGAIVETRHQWQELRAALRQTYGAAKGELIACALTRDDPATDCRRTGSGVAPAALVAVLIGLIAAGYLWRRRATRRG</sequence>